<evidence type="ECO:0000256" key="1">
    <source>
        <dbReference type="SAM" id="MobiDB-lite"/>
    </source>
</evidence>
<dbReference type="AlphaFoldDB" id="A0AAD7SPE1"/>
<evidence type="ECO:0000313" key="2">
    <source>
        <dbReference type="EMBL" id="KAJ8406246.1"/>
    </source>
</evidence>
<accession>A0AAD7SPE1</accession>
<proteinExistence type="predicted"/>
<evidence type="ECO:0000313" key="3">
    <source>
        <dbReference type="Proteomes" id="UP001221898"/>
    </source>
</evidence>
<protein>
    <submittedName>
        <fullName evidence="2">Uncharacterized protein</fullName>
    </submittedName>
</protein>
<dbReference type="Proteomes" id="UP001221898">
    <property type="component" value="Unassembled WGS sequence"/>
</dbReference>
<reference evidence="2" key="1">
    <citation type="journal article" date="2023" name="Science">
        <title>Genome structures resolve the early diversification of teleost fishes.</title>
        <authorList>
            <person name="Parey E."/>
            <person name="Louis A."/>
            <person name="Montfort J."/>
            <person name="Bouchez O."/>
            <person name="Roques C."/>
            <person name="Iampietro C."/>
            <person name="Lluch J."/>
            <person name="Castinel A."/>
            <person name="Donnadieu C."/>
            <person name="Desvignes T."/>
            <person name="Floi Bucao C."/>
            <person name="Jouanno E."/>
            <person name="Wen M."/>
            <person name="Mejri S."/>
            <person name="Dirks R."/>
            <person name="Jansen H."/>
            <person name="Henkel C."/>
            <person name="Chen W.J."/>
            <person name="Zahm M."/>
            <person name="Cabau C."/>
            <person name="Klopp C."/>
            <person name="Thompson A.W."/>
            <person name="Robinson-Rechavi M."/>
            <person name="Braasch I."/>
            <person name="Lecointre G."/>
            <person name="Bobe J."/>
            <person name="Postlethwait J.H."/>
            <person name="Berthelot C."/>
            <person name="Roest Crollius H."/>
            <person name="Guiguen Y."/>
        </authorList>
    </citation>
    <scope>NUCLEOTIDE SEQUENCE</scope>
    <source>
        <strain evidence="2">NC1722</strain>
    </source>
</reference>
<keyword evidence="3" id="KW-1185">Reference proteome</keyword>
<organism evidence="2 3">
    <name type="scientific">Aldrovandia affinis</name>
    <dbReference type="NCBI Taxonomy" id="143900"/>
    <lineage>
        <taxon>Eukaryota</taxon>
        <taxon>Metazoa</taxon>
        <taxon>Chordata</taxon>
        <taxon>Craniata</taxon>
        <taxon>Vertebrata</taxon>
        <taxon>Euteleostomi</taxon>
        <taxon>Actinopterygii</taxon>
        <taxon>Neopterygii</taxon>
        <taxon>Teleostei</taxon>
        <taxon>Notacanthiformes</taxon>
        <taxon>Halosauridae</taxon>
        <taxon>Aldrovandia</taxon>
    </lineage>
</organism>
<gene>
    <name evidence="2" type="ORF">AAFF_G00304770</name>
</gene>
<comment type="caution">
    <text evidence="2">The sequence shown here is derived from an EMBL/GenBank/DDBJ whole genome shotgun (WGS) entry which is preliminary data.</text>
</comment>
<name>A0AAD7SPE1_9TELE</name>
<sequence>MKFLVAGRRGGWQRGLTRDTFERVEGEARVMERGSEGGLRRSPFSHTEARRAAAGNDTAKTAATRRHNQSEPCAVTPITRGFCDCAHTRRAAPINTQGPVAWPGFPLAQDGLLGEITAVNRRDVHIVQSEMLETSGAGAILKDALMDKRNDIQCVE</sequence>
<feature type="compositionally biased region" description="Low complexity" evidence="1">
    <location>
        <begin position="52"/>
        <end position="62"/>
    </location>
</feature>
<dbReference type="EMBL" id="JAINUG010000044">
    <property type="protein sequence ID" value="KAJ8406246.1"/>
    <property type="molecule type" value="Genomic_DNA"/>
</dbReference>
<feature type="region of interest" description="Disordered" evidence="1">
    <location>
        <begin position="32"/>
        <end position="70"/>
    </location>
</feature>